<feature type="compositionally biased region" description="Polar residues" evidence="2">
    <location>
        <begin position="71"/>
        <end position="80"/>
    </location>
</feature>
<sequence length="350" mass="38805">MIFRCEYVAQHKRGKGVPPSSGKTLPVEAAEAWRGLPAEEKEKYALLAEKEKVEHARRHPGYQYHPKKKAQSGNSTQPVSSHGGPVRASHRVSKRGESNHPGAGAREKGQAPEHCPEGIFTRRRSTSMPIRTESCGFLQPHSPSGRWMRRAMSVETTPSAEGMSSSVDGPFDPVNTATSPMEIPPSKPSSPLMQVRESDVLPQLSAPPLSTTSSLADWNRLPSSSPQTDLVMRSVLPWQSQPPNGTCQQETWDDPSSYTHSYEPRTTPLHAEYTSTEPAVYPWSYHSSQSEHAFDARWKVCNEAEEATHSYALQNFDYGMAQQSLTNGEDLAFDMSTADEGKFLEDYLSF</sequence>
<dbReference type="EMBL" id="JBBXMP010000018">
    <property type="protein sequence ID" value="KAL0068470.1"/>
    <property type="molecule type" value="Genomic_DNA"/>
</dbReference>
<accession>A0ABR3A4J8</accession>
<keyword evidence="5" id="KW-1185">Reference proteome</keyword>
<gene>
    <name evidence="4" type="primary">RFG1_1</name>
    <name evidence="4" type="ORF">AAF712_004548</name>
</gene>
<evidence type="ECO:0000259" key="3">
    <source>
        <dbReference type="PROSITE" id="PS50118"/>
    </source>
</evidence>
<evidence type="ECO:0000313" key="5">
    <source>
        <dbReference type="Proteomes" id="UP001437256"/>
    </source>
</evidence>
<reference evidence="4 5" key="1">
    <citation type="submission" date="2024-05" db="EMBL/GenBank/DDBJ databases">
        <title>A draft genome resource for the thread blight pathogen Marasmius tenuissimus strain MS-2.</title>
        <authorList>
            <person name="Yulfo-Soto G.E."/>
            <person name="Baruah I.K."/>
            <person name="Amoako-Attah I."/>
            <person name="Bukari Y."/>
            <person name="Meinhardt L.W."/>
            <person name="Bailey B.A."/>
            <person name="Cohen S.P."/>
        </authorList>
    </citation>
    <scope>NUCLEOTIDE SEQUENCE [LARGE SCALE GENOMIC DNA]</scope>
    <source>
        <strain evidence="4 5">MS-2</strain>
    </source>
</reference>
<feature type="DNA-binding region" description="HMG box" evidence="1">
    <location>
        <begin position="1"/>
        <end position="63"/>
    </location>
</feature>
<feature type="compositionally biased region" description="Basic and acidic residues" evidence="2">
    <location>
        <begin position="105"/>
        <end position="116"/>
    </location>
</feature>
<feature type="compositionally biased region" description="Polar residues" evidence="2">
    <location>
        <begin position="240"/>
        <end position="260"/>
    </location>
</feature>
<evidence type="ECO:0000256" key="1">
    <source>
        <dbReference type="PROSITE-ProRule" id="PRU00267"/>
    </source>
</evidence>
<feature type="compositionally biased region" description="Basic residues" evidence="2">
    <location>
        <begin position="55"/>
        <end position="70"/>
    </location>
</feature>
<dbReference type="InterPro" id="IPR009071">
    <property type="entry name" value="HMG_box_dom"/>
</dbReference>
<feature type="region of interest" description="Disordered" evidence="2">
    <location>
        <begin position="240"/>
        <end position="261"/>
    </location>
</feature>
<dbReference type="SUPFAM" id="SSF47095">
    <property type="entry name" value="HMG-box"/>
    <property type="match status" value="1"/>
</dbReference>
<feature type="region of interest" description="Disordered" evidence="2">
    <location>
        <begin position="47"/>
        <end position="119"/>
    </location>
</feature>
<dbReference type="PROSITE" id="PS50118">
    <property type="entry name" value="HMG_BOX_2"/>
    <property type="match status" value="1"/>
</dbReference>
<comment type="caution">
    <text evidence="4">The sequence shown here is derived from an EMBL/GenBank/DDBJ whole genome shotgun (WGS) entry which is preliminary data.</text>
</comment>
<dbReference type="Pfam" id="PF00505">
    <property type="entry name" value="HMG_box"/>
    <property type="match status" value="1"/>
</dbReference>
<protein>
    <submittedName>
        <fullName evidence="4">Slightly ste11-like protein</fullName>
    </submittedName>
</protein>
<evidence type="ECO:0000256" key="2">
    <source>
        <dbReference type="SAM" id="MobiDB-lite"/>
    </source>
</evidence>
<keyword evidence="1" id="KW-0238">DNA-binding</keyword>
<keyword evidence="1" id="KW-0539">Nucleus</keyword>
<dbReference type="Gene3D" id="1.10.30.10">
    <property type="entry name" value="High mobility group box domain"/>
    <property type="match status" value="1"/>
</dbReference>
<organism evidence="4 5">
    <name type="scientific">Marasmius tenuissimus</name>
    <dbReference type="NCBI Taxonomy" id="585030"/>
    <lineage>
        <taxon>Eukaryota</taxon>
        <taxon>Fungi</taxon>
        <taxon>Dikarya</taxon>
        <taxon>Basidiomycota</taxon>
        <taxon>Agaricomycotina</taxon>
        <taxon>Agaricomycetes</taxon>
        <taxon>Agaricomycetidae</taxon>
        <taxon>Agaricales</taxon>
        <taxon>Marasmiineae</taxon>
        <taxon>Marasmiaceae</taxon>
        <taxon>Marasmius</taxon>
    </lineage>
</organism>
<evidence type="ECO:0000313" key="4">
    <source>
        <dbReference type="EMBL" id="KAL0068470.1"/>
    </source>
</evidence>
<proteinExistence type="predicted"/>
<feature type="domain" description="HMG box" evidence="3">
    <location>
        <begin position="1"/>
        <end position="63"/>
    </location>
</feature>
<name>A0ABR3A4J8_9AGAR</name>
<dbReference type="Proteomes" id="UP001437256">
    <property type="component" value="Unassembled WGS sequence"/>
</dbReference>
<dbReference type="InterPro" id="IPR036910">
    <property type="entry name" value="HMG_box_dom_sf"/>
</dbReference>
<dbReference type="CDD" id="cd01389">
    <property type="entry name" value="HMG-box_ROX1-like"/>
    <property type="match status" value="1"/>
</dbReference>